<dbReference type="GeneID" id="77469358"/>
<evidence type="ECO:0000313" key="2">
    <source>
        <dbReference type="Proteomes" id="UP000241238"/>
    </source>
</evidence>
<accession>A0ABM6U842</accession>
<organism evidence="1 2">
    <name type="scientific">Fusobacterium varium ATCC 27725</name>
    <dbReference type="NCBI Taxonomy" id="469618"/>
    <lineage>
        <taxon>Bacteria</taxon>
        <taxon>Fusobacteriati</taxon>
        <taxon>Fusobacteriota</taxon>
        <taxon>Fusobacteriia</taxon>
        <taxon>Fusobacteriales</taxon>
        <taxon>Fusobacteriaceae</taxon>
        <taxon>Fusobacterium</taxon>
    </lineage>
</organism>
<geneLocation type="plasmid" evidence="2">
    <name>pfvar_27725</name>
</geneLocation>
<sequence>MIIDILENLEKAGSITLAEKNELINQYEYLRSRNITVKYDDTCIINQIRKTYWYNITFEDWFKPKYYITECECESNRLTDMIVAVNENDNLRYSQGYEILTRNQSVDEYGALVIITTYKRNESYKEYKKEQDYKFRSTRANELEKAGAVFNLKTCKWEI</sequence>
<keyword evidence="2" id="KW-1185">Reference proteome</keyword>
<evidence type="ECO:0000313" key="1">
    <source>
        <dbReference type="EMBL" id="AVQ32596.1"/>
    </source>
</evidence>
<dbReference type="RefSeq" id="WP_005950182.1">
    <property type="nucleotide sequence ID" value="NZ_CP028104.1"/>
</dbReference>
<dbReference type="Proteomes" id="UP000241238">
    <property type="component" value="Plasmid pFvar_27725"/>
</dbReference>
<proteinExistence type="predicted"/>
<name>A0ABM6U842_FUSVA</name>
<dbReference type="EMBL" id="CP028104">
    <property type="protein sequence ID" value="AVQ32596.1"/>
    <property type="molecule type" value="Genomic_DNA"/>
</dbReference>
<reference evidence="2" key="1">
    <citation type="journal article" date="2018" name="MSphere">
        <title>Fusobacterium Genomics Using MinION and Illumina Sequencing Enables Genome Completion and Correction.</title>
        <authorList>
            <person name="Todd S.M."/>
            <person name="Settlage R.E."/>
            <person name="Lahmers K.K."/>
            <person name="Slade D.J."/>
        </authorList>
    </citation>
    <scope>NUCLEOTIDE SEQUENCE [LARGE SCALE GENOMIC DNA]</scope>
    <source>
        <strain evidence="2">ATCC 27725</strain>
    </source>
</reference>
<protein>
    <submittedName>
        <fullName evidence="1">Uncharacterized protein</fullName>
    </submittedName>
</protein>
<keyword evidence="1" id="KW-0614">Plasmid</keyword>
<gene>
    <name evidence="1" type="ORF">C4N18_15220</name>
</gene>